<evidence type="ECO:0000256" key="3">
    <source>
        <dbReference type="PIRSR" id="PIRSR630564-2"/>
    </source>
</evidence>
<accession>A0A1B9IBV1</accession>
<proteinExistence type="inferred from homology"/>
<dbReference type="InterPro" id="IPR010569">
    <property type="entry name" value="Myotubularin-like_Pase_dom"/>
</dbReference>
<dbReference type="Pfam" id="PF06602">
    <property type="entry name" value="Myotub-related"/>
    <property type="match status" value="1"/>
</dbReference>
<feature type="binding site" evidence="3">
    <location>
        <begin position="352"/>
        <end position="353"/>
    </location>
    <ligand>
        <name>substrate</name>
    </ligand>
</feature>
<evidence type="ECO:0000313" key="8">
    <source>
        <dbReference type="Proteomes" id="UP000094020"/>
    </source>
</evidence>
<evidence type="ECO:0000256" key="1">
    <source>
        <dbReference type="ARBA" id="ARBA00007471"/>
    </source>
</evidence>
<dbReference type="InterPro" id="IPR011993">
    <property type="entry name" value="PH-like_dom_sf"/>
</dbReference>
<dbReference type="PROSITE" id="PS00383">
    <property type="entry name" value="TYR_PHOSPHATASE_1"/>
    <property type="match status" value="1"/>
</dbReference>
<dbReference type="AlphaFoldDB" id="A0A1B9IBV1"/>
<sequence>MDTIKVARVDNVVLEHYIAPTEKNGQPSKVRKTGTIHLTPHHLIFHQNSSSSSSSNNQSSQSSSSASPDQNLSGKDDDKEEIWIPYPSITLLTKLPQSIQGYYPLRIETKYFQNYVFLFEKDQDNKTNFNSINEKEKGKGKFRGGSEDVWQSIKDSAIKNSVEQLHAFFYNHSISSSSLSSSNANSNGWSIYNPKNEFTRQGLGSKTKSWRFTDINKDYSFSSTYPNKLIIPTKISDSTLSYACKYRSKSRIPVLSYLHWANNASITRSSQPMVGLKNSRSAQDERLVECIFSTHHYPDTAFGTPIYGATTTNLIIDARPTTNAMANVAMGAGTENMENYKMAKKAYLGIDNIHVMRNSLKIISEAIREAEMKPSAILDRGLLRKSNWLKHISTILDGSLIIIKNIHLNASHVLIHCSDGWDRTGQLSAISQICLDPYYRTIEGFSVLIEKDFLSFGHKFMDRSNHLSSEKYFIQSTENDIDSDEDYNEKDEFNVNVAGIAATKAAQAFFQSVSNKFNNSSNLNSSNLKEISPVFHQFLDCIYQILKQFSNRFEFNEFFLLDIFYHLYSCQFGTFLFNNEKQKTKYINQTTSLWDYISLNKMKYINKEYDFNLNKIDSDQGVLLFDPKEVKFWFKLFKRGDEEMNGSSSQSSTSFLNQNQNQNQGINSNGIIQNSSQDPVIKIISPLQQNSNNNNDNNLLLKRTISPSNSTTSSSSSWNWQQFSNGALNVVSQASKQIKNISTDAYNQIKAEAGEVDTDPWKKQAQTHQSNEVTGENQSNVIVENKNEYNSYIPKTGFRIPSETNPWSNTKDIPNDTNHSIKPQTCRLNSNPWSTDRYVESTPIIAPVIRNEDDEKTHSTSLAGLSLNEQNYPSHKTIPTTLPIKSSEIDESEEMIRAAMGDDKKAWDPLGAL</sequence>
<reference evidence="7" key="4">
    <citation type="submission" date="2024-02" db="EMBL/GenBank/DDBJ databases">
        <title>Comparative genomics of Cryptococcus and Kwoniella reveals pathogenesis evolution and contrasting modes of karyotype evolution via chromosome fusion or intercentromeric recombination.</title>
        <authorList>
            <person name="Coelho M.A."/>
            <person name="David-Palma M."/>
            <person name="Shea T."/>
            <person name="Bowers K."/>
            <person name="McGinley-Smith S."/>
            <person name="Mohammad A.W."/>
            <person name="Gnirke A."/>
            <person name="Yurkov A.M."/>
            <person name="Nowrousian M."/>
            <person name="Sun S."/>
            <person name="Cuomo C.A."/>
            <person name="Heitman J."/>
        </authorList>
    </citation>
    <scope>NUCLEOTIDE SEQUENCE</scope>
    <source>
        <strain evidence="7">CBS 10737</strain>
    </source>
</reference>
<evidence type="ECO:0000313" key="6">
    <source>
        <dbReference type="EMBL" id="OCF52934.1"/>
    </source>
</evidence>
<dbReference type="OrthoDB" id="271628at2759"/>
<dbReference type="GeneID" id="30168604"/>
<evidence type="ECO:0000313" key="7">
    <source>
        <dbReference type="EMBL" id="WWC67185.1"/>
    </source>
</evidence>
<evidence type="ECO:0000256" key="2">
    <source>
        <dbReference type="PIRSR" id="PIRSR630564-1"/>
    </source>
</evidence>
<name>A0A1B9IBV1_9TREE</name>
<dbReference type="EMBL" id="KI894007">
    <property type="protein sequence ID" value="OCF52934.1"/>
    <property type="molecule type" value="Genomic_DNA"/>
</dbReference>
<reference evidence="6" key="1">
    <citation type="submission" date="2013-07" db="EMBL/GenBank/DDBJ databases">
        <title>The Genome Sequence of Cryptococcus pinus CBS10737.</title>
        <authorList>
            <consortium name="The Broad Institute Genome Sequencing Platform"/>
            <person name="Cuomo C."/>
            <person name="Litvintseva A."/>
            <person name="Chen Y."/>
            <person name="Heitman J."/>
            <person name="Sun S."/>
            <person name="Springer D."/>
            <person name="Dromer F."/>
            <person name="Young S.K."/>
            <person name="Zeng Q."/>
            <person name="Gargeya S."/>
            <person name="Fitzgerald M."/>
            <person name="Abouelleil A."/>
            <person name="Alvarado L."/>
            <person name="Berlin A.M."/>
            <person name="Chapman S.B."/>
            <person name="Dewar J."/>
            <person name="Goldberg J."/>
            <person name="Griggs A."/>
            <person name="Gujja S."/>
            <person name="Hansen M."/>
            <person name="Howarth C."/>
            <person name="Imamovic A."/>
            <person name="Larimer J."/>
            <person name="McCowan C."/>
            <person name="Murphy C."/>
            <person name="Pearson M."/>
            <person name="Priest M."/>
            <person name="Roberts A."/>
            <person name="Saif S."/>
            <person name="Shea T."/>
            <person name="Sykes S."/>
            <person name="Wortman J."/>
            <person name="Nusbaum C."/>
            <person name="Birren B."/>
        </authorList>
    </citation>
    <scope>NUCLEOTIDE SEQUENCE [LARGE SCALE GENOMIC DNA]</scope>
    <source>
        <strain evidence="6">CBS 10737</strain>
    </source>
</reference>
<dbReference type="EMBL" id="CP144519">
    <property type="protein sequence ID" value="WWC67185.1"/>
    <property type="molecule type" value="Genomic_DNA"/>
</dbReference>
<feature type="region of interest" description="Disordered" evidence="4">
    <location>
        <begin position="687"/>
        <end position="718"/>
    </location>
</feature>
<dbReference type="Pfam" id="PF21098">
    <property type="entry name" value="PH-GRAM_MTMR6-like"/>
    <property type="match status" value="1"/>
</dbReference>
<evidence type="ECO:0000256" key="4">
    <source>
        <dbReference type="SAM" id="MobiDB-lite"/>
    </source>
</evidence>
<feature type="region of interest" description="Disordered" evidence="4">
    <location>
        <begin position="46"/>
        <end position="78"/>
    </location>
</feature>
<dbReference type="PANTHER" id="PTHR10807:SF128">
    <property type="entry name" value="PHOSPHATIDYLINOSITOL-3,5-BISPHOSPHATE 3-PHOSPHATASE"/>
    <property type="match status" value="1"/>
</dbReference>
<feature type="active site" description="Phosphocysteine intermediate" evidence="2">
    <location>
        <position position="417"/>
    </location>
</feature>
<dbReference type="InterPro" id="IPR048994">
    <property type="entry name" value="PH-GRAM_MTMR6-9"/>
</dbReference>
<protein>
    <recommendedName>
        <fullName evidence="5">Myotubularin phosphatase domain-containing protein</fullName>
    </recommendedName>
</protein>
<gene>
    <name evidence="6" type="ORF">I206_00235</name>
    <name evidence="7" type="ORF">I206_101092</name>
</gene>
<dbReference type="GO" id="GO:0016020">
    <property type="term" value="C:membrane"/>
    <property type="evidence" value="ECO:0007669"/>
    <property type="project" value="TreeGrafter"/>
</dbReference>
<reference evidence="7" key="2">
    <citation type="submission" date="2013-07" db="EMBL/GenBank/DDBJ databases">
        <authorList>
            <consortium name="The Broad Institute Genome Sequencing Platform"/>
            <person name="Cuomo C."/>
            <person name="Litvintseva A."/>
            <person name="Chen Y."/>
            <person name="Heitman J."/>
            <person name="Sun S."/>
            <person name="Springer D."/>
            <person name="Dromer F."/>
            <person name="Young S.K."/>
            <person name="Zeng Q."/>
            <person name="Gargeya S."/>
            <person name="Fitzgerald M."/>
            <person name="Abouelleil A."/>
            <person name="Alvarado L."/>
            <person name="Berlin A.M."/>
            <person name="Chapman S.B."/>
            <person name="Dewar J."/>
            <person name="Goldberg J."/>
            <person name="Griggs A."/>
            <person name="Gujja S."/>
            <person name="Hansen M."/>
            <person name="Howarth C."/>
            <person name="Imamovic A."/>
            <person name="Larimer J."/>
            <person name="McCowan C."/>
            <person name="Murphy C."/>
            <person name="Pearson M."/>
            <person name="Priest M."/>
            <person name="Roberts A."/>
            <person name="Saif S."/>
            <person name="Shea T."/>
            <person name="Sykes S."/>
            <person name="Wortman J."/>
            <person name="Nusbaum C."/>
            <person name="Birren B."/>
        </authorList>
    </citation>
    <scope>NUCLEOTIDE SEQUENCE</scope>
    <source>
        <strain evidence="7">CBS 10737</strain>
    </source>
</reference>
<feature type="domain" description="Myotubularin phosphatase" evidence="5">
    <location>
        <begin position="188"/>
        <end position="637"/>
    </location>
</feature>
<dbReference type="GO" id="GO:0046856">
    <property type="term" value="P:phosphatidylinositol dephosphorylation"/>
    <property type="evidence" value="ECO:0007669"/>
    <property type="project" value="TreeGrafter"/>
</dbReference>
<dbReference type="SUPFAM" id="SSF52799">
    <property type="entry name" value="(Phosphotyrosine protein) phosphatases II"/>
    <property type="match status" value="1"/>
</dbReference>
<evidence type="ECO:0000259" key="5">
    <source>
        <dbReference type="PROSITE" id="PS51339"/>
    </source>
</evidence>
<dbReference type="InterPro" id="IPR029021">
    <property type="entry name" value="Prot-tyrosine_phosphatase-like"/>
</dbReference>
<dbReference type="PROSITE" id="PS51339">
    <property type="entry name" value="PPASE_MYOTUBULARIN"/>
    <property type="match status" value="1"/>
</dbReference>
<dbReference type="RefSeq" id="XP_019014153.1">
    <property type="nucleotide sequence ID" value="XM_019152015.1"/>
</dbReference>
<dbReference type="CDD" id="cd17666">
    <property type="entry name" value="PTP-MTM-like_fungal"/>
    <property type="match status" value="1"/>
</dbReference>
<dbReference type="GO" id="GO:0004438">
    <property type="term" value="F:phosphatidylinositol-3-phosphate phosphatase activity"/>
    <property type="evidence" value="ECO:0007669"/>
    <property type="project" value="TreeGrafter"/>
</dbReference>
<reference evidence="6" key="3">
    <citation type="submission" date="2016-07" db="EMBL/GenBank/DDBJ databases">
        <title>Evolution of pathogenesis and genome organization in the Tremellales.</title>
        <authorList>
            <person name="Cuomo C."/>
            <person name="Litvintseva A."/>
            <person name="Heitman J."/>
            <person name="Chen Y."/>
            <person name="Sun S."/>
            <person name="Springer D."/>
            <person name="Dromer F."/>
            <person name="Young S."/>
            <person name="Zeng Q."/>
            <person name="Chapman S."/>
            <person name="Gujja S."/>
            <person name="Saif S."/>
            <person name="Birren B."/>
        </authorList>
    </citation>
    <scope>NUCLEOTIDE SEQUENCE</scope>
    <source>
        <strain evidence="6">CBS 10737</strain>
    </source>
</reference>
<dbReference type="Proteomes" id="UP000094020">
    <property type="component" value="Chromosome 1"/>
</dbReference>
<dbReference type="KEGG" id="kpin:30168604"/>
<dbReference type="InterPro" id="IPR016130">
    <property type="entry name" value="Tyr_Pase_AS"/>
</dbReference>
<organism evidence="6">
    <name type="scientific">Kwoniella pini CBS 10737</name>
    <dbReference type="NCBI Taxonomy" id="1296096"/>
    <lineage>
        <taxon>Eukaryota</taxon>
        <taxon>Fungi</taxon>
        <taxon>Dikarya</taxon>
        <taxon>Basidiomycota</taxon>
        <taxon>Agaricomycotina</taxon>
        <taxon>Tremellomycetes</taxon>
        <taxon>Tremellales</taxon>
        <taxon>Cryptococcaceae</taxon>
        <taxon>Kwoniella</taxon>
    </lineage>
</organism>
<dbReference type="STRING" id="1296096.A0A1B9IBV1"/>
<feature type="region of interest" description="Disordered" evidence="4">
    <location>
        <begin position="645"/>
        <end position="672"/>
    </location>
</feature>
<dbReference type="GO" id="GO:0005737">
    <property type="term" value="C:cytoplasm"/>
    <property type="evidence" value="ECO:0007669"/>
    <property type="project" value="TreeGrafter"/>
</dbReference>
<feature type="compositionally biased region" description="Low complexity" evidence="4">
    <location>
        <begin position="47"/>
        <end position="65"/>
    </location>
</feature>
<dbReference type="InterPro" id="IPR030564">
    <property type="entry name" value="Myotubularin"/>
</dbReference>
<keyword evidence="8" id="KW-1185">Reference proteome</keyword>
<feature type="binding site" evidence="3">
    <location>
        <begin position="417"/>
        <end position="423"/>
    </location>
    <ligand>
        <name>substrate</name>
    </ligand>
</feature>
<comment type="similarity">
    <text evidence="1">Belongs to the protein-tyrosine phosphatase family. Non-receptor class myotubularin subfamily.</text>
</comment>
<dbReference type="PANTHER" id="PTHR10807">
    <property type="entry name" value="MYOTUBULARIN-RELATED"/>
    <property type="match status" value="1"/>
</dbReference>
<dbReference type="Gene3D" id="2.30.29.30">
    <property type="entry name" value="Pleckstrin-homology domain (PH domain)/Phosphotyrosine-binding domain (PTB)"/>
    <property type="match status" value="1"/>
</dbReference>